<dbReference type="InterPro" id="IPR049352">
    <property type="entry name" value="Rost"/>
</dbReference>
<dbReference type="KEGG" id="spu:115926451"/>
<dbReference type="EnsemblMetazoa" id="XM_030991171">
    <property type="protein sequence ID" value="XP_030847031"/>
    <property type="gene ID" value="LOC115926451"/>
</dbReference>
<organism evidence="2 3">
    <name type="scientific">Strongylocentrotus purpuratus</name>
    <name type="common">Purple sea urchin</name>
    <dbReference type="NCBI Taxonomy" id="7668"/>
    <lineage>
        <taxon>Eukaryota</taxon>
        <taxon>Metazoa</taxon>
        <taxon>Echinodermata</taxon>
        <taxon>Eleutherozoa</taxon>
        <taxon>Echinozoa</taxon>
        <taxon>Echinoidea</taxon>
        <taxon>Euechinoidea</taxon>
        <taxon>Echinacea</taxon>
        <taxon>Camarodonta</taxon>
        <taxon>Echinidea</taxon>
        <taxon>Strongylocentrotidae</taxon>
        <taxon>Strongylocentrotus</taxon>
    </lineage>
</organism>
<dbReference type="Pfam" id="PF21534">
    <property type="entry name" value="Rost"/>
    <property type="match status" value="1"/>
</dbReference>
<dbReference type="Proteomes" id="UP000007110">
    <property type="component" value="Unassembled WGS sequence"/>
</dbReference>
<dbReference type="OrthoDB" id="419711at2759"/>
<keyword evidence="1" id="KW-0472">Membrane</keyword>
<dbReference type="InParanoid" id="A0A7M7P9A9"/>
<reference evidence="2" key="2">
    <citation type="submission" date="2021-01" db="UniProtKB">
        <authorList>
            <consortium name="EnsemblMetazoa"/>
        </authorList>
    </citation>
    <scope>IDENTIFICATION</scope>
</reference>
<dbReference type="PANTHER" id="PTHR12242">
    <property type="entry name" value="OS02G0130600 PROTEIN-RELATED"/>
    <property type="match status" value="1"/>
</dbReference>
<dbReference type="PANTHER" id="PTHR12242:SF1">
    <property type="entry name" value="MYND-TYPE DOMAIN-CONTAINING PROTEIN"/>
    <property type="match status" value="1"/>
</dbReference>
<keyword evidence="3" id="KW-1185">Reference proteome</keyword>
<dbReference type="GO" id="GO:0016020">
    <property type="term" value="C:membrane"/>
    <property type="evidence" value="ECO:0000318"/>
    <property type="project" value="GO_Central"/>
</dbReference>
<feature type="transmembrane region" description="Helical" evidence="1">
    <location>
        <begin position="208"/>
        <end position="228"/>
    </location>
</feature>
<evidence type="ECO:0000256" key="1">
    <source>
        <dbReference type="SAM" id="Phobius"/>
    </source>
</evidence>
<evidence type="ECO:0000313" key="3">
    <source>
        <dbReference type="Proteomes" id="UP000007110"/>
    </source>
</evidence>
<reference evidence="3" key="1">
    <citation type="submission" date="2015-02" db="EMBL/GenBank/DDBJ databases">
        <title>Genome sequencing for Strongylocentrotus purpuratus.</title>
        <authorList>
            <person name="Murali S."/>
            <person name="Liu Y."/>
            <person name="Vee V."/>
            <person name="English A."/>
            <person name="Wang M."/>
            <person name="Skinner E."/>
            <person name="Han Y."/>
            <person name="Muzny D.M."/>
            <person name="Worley K.C."/>
            <person name="Gibbs R.A."/>
        </authorList>
    </citation>
    <scope>NUCLEOTIDE SEQUENCE</scope>
</reference>
<protein>
    <recommendedName>
        <fullName evidence="4">Protein rolling stone</fullName>
    </recommendedName>
</protein>
<feature type="transmembrane region" description="Helical" evidence="1">
    <location>
        <begin position="61"/>
        <end position="81"/>
    </location>
</feature>
<dbReference type="AlphaFoldDB" id="A0A7M7P9A9"/>
<accession>A0A7M7P9A9</accession>
<keyword evidence="1" id="KW-1133">Transmembrane helix</keyword>
<proteinExistence type="predicted"/>
<dbReference type="GeneID" id="115926451"/>
<name>A0A7M7P9A9_STRPU</name>
<feature type="transmembrane region" description="Helical" evidence="1">
    <location>
        <begin position="101"/>
        <end position="123"/>
    </location>
</feature>
<evidence type="ECO:0008006" key="4">
    <source>
        <dbReference type="Google" id="ProtNLM"/>
    </source>
</evidence>
<feature type="transmembrane region" description="Helical" evidence="1">
    <location>
        <begin position="181"/>
        <end position="201"/>
    </location>
</feature>
<feature type="transmembrane region" description="Helical" evidence="1">
    <location>
        <begin position="144"/>
        <end position="169"/>
    </location>
</feature>
<sequence>MGSKTSRPVDPPAVEPLPPTTAERSMDALVHGCHSLELGQVKLNHDCHKDFTKPMCARCPIVLFVLFRVGVAGYAFVFLIYHLTREITGRIGAKTFIYLETWTYTAITLYLLLSFVNVVIDIYQEYKSFTLDVSTGHTPWRLRLQWLFFNISLSSSCVGAVTFWVWVIVTGISPTTRAYEIINLHGMWVIIAFLEVGVVTFPLRFEHIVYPLSFGLIYLIFALIYWGAGGTDPYGNHYIYIFLDFGKHPVRVIFVVAGEITGTFLIHGSFALFFLYREKFFAKCCPIDKEPDGEELETLTTTKYGTSTNEHNK</sequence>
<dbReference type="RefSeq" id="XP_030847031.1">
    <property type="nucleotide sequence ID" value="XM_030991171.1"/>
</dbReference>
<dbReference type="OMA" id="FIYLETW"/>
<feature type="transmembrane region" description="Helical" evidence="1">
    <location>
        <begin position="252"/>
        <end position="276"/>
    </location>
</feature>
<keyword evidence="1" id="KW-0812">Transmembrane</keyword>
<evidence type="ECO:0000313" key="2">
    <source>
        <dbReference type="EnsemblMetazoa" id="XP_030847031"/>
    </source>
</evidence>